<dbReference type="CDD" id="cd02440">
    <property type="entry name" value="AdoMet_MTases"/>
    <property type="match status" value="1"/>
</dbReference>
<dbReference type="Gene3D" id="3.40.50.150">
    <property type="entry name" value="Vaccinia Virus protein VP39"/>
    <property type="match status" value="1"/>
</dbReference>
<dbReference type="EMBL" id="FMXQ01000011">
    <property type="protein sequence ID" value="SDB55163.1"/>
    <property type="molecule type" value="Genomic_DNA"/>
</dbReference>
<dbReference type="InterPro" id="IPR029063">
    <property type="entry name" value="SAM-dependent_MTases_sf"/>
</dbReference>
<feature type="domain" description="Methyltransferase type 11" evidence="1">
    <location>
        <begin position="68"/>
        <end position="164"/>
    </location>
</feature>
<dbReference type="Pfam" id="PF08241">
    <property type="entry name" value="Methyltransf_11"/>
    <property type="match status" value="1"/>
</dbReference>
<gene>
    <name evidence="2" type="ORF">SAMN02982931_04384</name>
</gene>
<name>A0A1G6ECM9_9HYPH</name>
<dbReference type="GO" id="GO:0008757">
    <property type="term" value="F:S-adenosylmethionine-dependent methyltransferase activity"/>
    <property type="evidence" value="ECO:0007669"/>
    <property type="project" value="InterPro"/>
</dbReference>
<dbReference type="PANTHER" id="PTHR43591">
    <property type="entry name" value="METHYLTRANSFERASE"/>
    <property type="match status" value="1"/>
</dbReference>
<evidence type="ECO:0000259" key="1">
    <source>
        <dbReference type="Pfam" id="PF08241"/>
    </source>
</evidence>
<keyword evidence="3" id="KW-1185">Reference proteome</keyword>
<dbReference type="Proteomes" id="UP000199071">
    <property type="component" value="Unassembled WGS sequence"/>
</dbReference>
<evidence type="ECO:0000313" key="3">
    <source>
        <dbReference type="Proteomes" id="UP000199071"/>
    </source>
</evidence>
<dbReference type="InterPro" id="IPR013216">
    <property type="entry name" value="Methyltransf_11"/>
</dbReference>
<dbReference type="STRING" id="665467.SAMN02982931_04384"/>
<keyword evidence="2" id="KW-0489">Methyltransferase</keyword>
<protein>
    <submittedName>
        <fullName evidence="2">Phosphatidylethanolamine/phosphatidyl-N-methylethanolamine N-methyltransferase</fullName>
    </submittedName>
</protein>
<dbReference type="GO" id="GO:0032259">
    <property type="term" value="P:methylation"/>
    <property type="evidence" value="ECO:0007669"/>
    <property type="project" value="UniProtKB-KW"/>
</dbReference>
<reference evidence="2 3" key="1">
    <citation type="submission" date="2016-10" db="EMBL/GenBank/DDBJ databases">
        <authorList>
            <person name="de Groot N.N."/>
        </authorList>
    </citation>
    <scope>NUCLEOTIDE SEQUENCE [LARGE SCALE GENOMIC DNA]</scope>
    <source>
        <strain evidence="2 3">ATCC 35022</strain>
    </source>
</reference>
<dbReference type="OrthoDB" id="9777830at2"/>
<accession>A0A1G6ECM9</accession>
<dbReference type="SUPFAM" id="SSF53335">
    <property type="entry name" value="S-adenosyl-L-methionine-dependent methyltransferases"/>
    <property type="match status" value="1"/>
</dbReference>
<dbReference type="RefSeq" id="WP_090880228.1">
    <property type="nucleotide sequence ID" value="NZ_FMXQ01000011.1"/>
</dbReference>
<proteinExistence type="predicted"/>
<evidence type="ECO:0000313" key="2">
    <source>
        <dbReference type="EMBL" id="SDB55163.1"/>
    </source>
</evidence>
<keyword evidence="2" id="KW-0808">Transferase</keyword>
<dbReference type="AlphaFoldDB" id="A0A1G6ECM9"/>
<dbReference type="PANTHER" id="PTHR43591:SF24">
    <property type="entry name" value="2-METHOXY-6-POLYPRENYL-1,4-BENZOQUINOL METHYLASE, MITOCHONDRIAL"/>
    <property type="match status" value="1"/>
</dbReference>
<sequence>MPGRSFNTGKSNAGQASGATLASLDDSHVVAAYARWAPFYDRFFGAFTASSCRIAVGEINRLPPGRVLELGVGTGISLPLYDRKHRIVGIDLSREMLDIGRKRVADEKLDNVEALVEMDAEALTFEDGGFDAVMAMFVMTVVPDPDRVLAEIVRVVKPGGHVVLVNHFSVEKGPRAWIERWMARYSAKLGWRPTFPIDLVLGRPELKLIRRQSAKSFDLFTMLVFERV</sequence>
<organism evidence="2 3">
    <name type="scientific">Bauldia litoralis</name>
    <dbReference type="NCBI Taxonomy" id="665467"/>
    <lineage>
        <taxon>Bacteria</taxon>
        <taxon>Pseudomonadati</taxon>
        <taxon>Pseudomonadota</taxon>
        <taxon>Alphaproteobacteria</taxon>
        <taxon>Hyphomicrobiales</taxon>
        <taxon>Kaistiaceae</taxon>
        <taxon>Bauldia</taxon>
    </lineage>
</organism>